<evidence type="ECO:0000313" key="4">
    <source>
        <dbReference type="EMBL" id="KAK4358572.1"/>
    </source>
</evidence>
<sequence>MKLPLLIIILLIQYSQFLQAFSLSSSFLLHSAHVDDEVVTIDRRGGGASGGHASAHSGSSGGRASRSGGSRKSHNTNTGTAGTIPVYAAGTMNHHNNGTILNYICFSSLLFIMCCILIMML</sequence>
<dbReference type="EMBL" id="JAVYJV010000011">
    <property type="protein sequence ID" value="KAK4358572.1"/>
    <property type="molecule type" value="Genomic_DNA"/>
</dbReference>
<evidence type="ECO:0000313" key="5">
    <source>
        <dbReference type="Proteomes" id="UP001291623"/>
    </source>
</evidence>
<keyword evidence="3" id="KW-0732">Signal</keyword>
<name>A0AAE1RW63_9SOLA</name>
<gene>
    <name evidence="4" type="ORF">RND71_020801</name>
</gene>
<organism evidence="4 5">
    <name type="scientific">Anisodus tanguticus</name>
    <dbReference type="NCBI Taxonomy" id="243964"/>
    <lineage>
        <taxon>Eukaryota</taxon>
        <taxon>Viridiplantae</taxon>
        <taxon>Streptophyta</taxon>
        <taxon>Embryophyta</taxon>
        <taxon>Tracheophyta</taxon>
        <taxon>Spermatophyta</taxon>
        <taxon>Magnoliopsida</taxon>
        <taxon>eudicotyledons</taxon>
        <taxon>Gunneridae</taxon>
        <taxon>Pentapetalae</taxon>
        <taxon>asterids</taxon>
        <taxon>lamiids</taxon>
        <taxon>Solanales</taxon>
        <taxon>Solanaceae</taxon>
        <taxon>Solanoideae</taxon>
        <taxon>Hyoscyameae</taxon>
        <taxon>Anisodus</taxon>
    </lineage>
</organism>
<feature type="transmembrane region" description="Helical" evidence="2">
    <location>
        <begin position="100"/>
        <end position="120"/>
    </location>
</feature>
<proteinExistence type="predicted"/>
<keyword evidence="2" id="KW-0812">Transmembrane</keyword>
<feature type="chain" id="PRO_5041991260" evidence="3">
    <location>
        <begin position="21"/>
        <end position="121"/>
    </location>
</feature>
<dbReference type="PANTHER" id="PTHR36245">
    <property type="entry name" value="GLYCINE-RICH PROTEIN DOT1-LIKE"/>
    <property type="match status" value="1"/>
</dbReference>
<dbReference type="AlphaFoldDB" id="A0AAE1RW63"/>
<feature type="compositionally biased region" description="Low complexity" evidence="1">
    <location>
        <begin position="51"/>
        <end position="68"/>
    </location>
</feature>
<protein>
    <submittedName>
        <fullName evidence="4">Uncharacterized protein</fullName>
    </submittedName>
</protein>
<keyword evidence="2" id="KW-1133">Transmembrane helix</keyword>
<evidence type="ECO:0000256" key="1">
    <source>
        <dbReference type="SAM" id="MobiDB-lite"/>
    </source>
</evidence>
<dbReference type="Proteomes" id="UP001291623">
    <property type="component" value="Unassembled WGS sequence"/>
</dbReference>
<feature type="signal peptide" evidence="3">
    <location>
        <begin position="1"/>
        <end position="20"/>
    </location>
</feature>
<comment type="caution">
    <text evidence="4">The sequence shown here is derived from an EMBL/GenBank/DDBJ whole genome shotgun (WGS) entry which is preliminary data.</text>
</comment>
<keyword evidence="2" id="KW-0472">Membrane</keyword>
<reference evidence="4" key="1">
    <citation type="submission" date="2023-12" db="EMBL/GenBank/DDBJ databases">
        <title>Genome assembly of Anisodus tanguticus.</title>
        <authorList>
            <person name="Wang Y.-J."/>
        </authorList>
    </citation>
    <scope>NUCLEOTIDE SEQUENCE</scope>
    <source>
        <strain evidence="4">KB-2021</strain>
        <tissue evidence="4">Leaf</tissue>
    </source>
</reference>
<keyword evidence="5" id="KW-1185">Reference proteome</keyword>
<evidence type="ECO:0000256" key="2">
    <source>
        <dbReference type="SAM" id="Phobius"/>
    </source>
</evidence>
<dbReference type="PANTHER" id="PTHR36245:SF6">
    <property type="entry name" value="NB-ARC DOMAIN-CONTAINING PROTEIN"/>
    <property type="match status" value="1"/>
</dbReference>
<accession>A0AAE1RW63</accession>
<evidence type="ECO:0000256" key="3">
    <source>
        <dbReference type="SAM" id="SignalP"/>
    </source>
</evidence>
<feature type="region of interest" description="Disordered" evidence="1">
    <location>
        <begin position="45"/>
        <end position="79"/>
    </location>
</feature>